<accession>A0AAE0X290</accession>
<dbReference type="SUPFAM" id="SSF52047">
    <property type="entry name" value="RNI-like"/>
    <property type="match status" value="1"/>
</dbReference>
<reference evidence="1" key="1">
    <citation type="journal article" date="2023" name="Mol. Phylogenet. Evol.">
        <title>Genome-scale phylogeny and comparative genomics of the fungal order Sordariales.</title>
        <authorList>
            <person name="Hensen N."/>
            <person name="Bonometti L."/>
            <person name="Westerberg I."/>
            <person name="Brannstrom I.O."/>
            <person name="Guillou S."/>
            <person name="Cros-Aarteil S."/>
            <person name="Calhoun S."/>
            <person name="Haridas S."/>
            <person name="Kuo A."/>
            <person name="Mondo S."/>
            <person name="Pangilinan J."/>
            <person name="Riley R."/>
            <person name="LaButti K."/>
            <person name="Andreopoulos B."/>
            <person name="Lipzen A."/>
            <person name="Chen C."/>
            <person name="Yan M."/>
            <person name="Daum C."/>
            <person name="Ng V."/>
            <person name="Clum A."/>
            <person name="Steindorff A."/>
            <person name="Ohm R.A."/>
            <person name="Martin F."/>
            <person name="Silar P."/>
            <person name="Natvig D.O."/>
            <person name="Lalanne C."/>
            <person name="Gautier V."/>
            <person name="Ament-Velasquez S.L."/>
            <person name="Kruys A."/>
            <person name="Hutchinson M.I."/>
            <person name="Powell A.J."/>
            <person name="Barry K."/>
            <person name="Miller A.N."/>
            <person name="Grigoriev I.V."/>
            <person name="Debuchy R."/>
            <person name="Gladieux P."/>
            <person name="Hiltunen Thoren M."/>
            <person name="Johannesson H."/>
        </authorList>
    </citation>
    <scope>NUCLEOTIDE SEQUENCE</scope>
    <source>
        <strain evidence="1">CBS 314.62</strain>
    </source>
</reference>
<evidence type="ECO:0008006" key="3">
    <source>
        <dbReference type="Google" id="ProtNLM"/>
    </source>
</evidence>
<name>A0AAE0X290_9PEZI</name>
<proteinExistence type="predicted"/>
<dbReference type="Gene3D" id="3.80.10.10">
    <property type="entry name" value="Ribonuclease Inhibitor"/>
    <property type="match status" value="1"/>
</dbReference>
<gene>
    <name evidence="1" type="ORF">B0T22DRAFT_296091</name>
</gene>
<sequence length="469" mass="54310">MSTAAETPRFNVGPSSARTIQNLAPEIIDNIISKVRDKVDLKNLRLVSKDLDAHARRKLFEEVILKPDGDSISHWESTADHAVLSQIPRRALIQSREDVEDWEGYDEVDEPDEEYQEAVEALSKFPRLSAVEIAFTPICVGVRERVEEWAPEVSEDVWQRLYLLEWVFRAIRNRKSVEGASPIRSLTLRHLQNFPYDKFPSSKLFFSVMQQLEELHVGLVQEYNRHGPDHDYSCIELITFPPHFCSMWLQPIAPNLKALSLYSTTDNWGCFPGYFDPSAIVFPKLETLSLGYYTLAYDDQLDWLLNKCKSLTTLVLHNCMIVRHMSMEPRHLNLWNASTRGWQRVSPAEETSVAEHAYNGRWSDFFDKIAAALPNLREFRFDQFKEYGVNNRHLGGARAYPARYVTFSDGILPDRWEEAKDDGTIDCWSSREFKYVALPNYHEETLEEDQKSLDRLLELCRARREAAGK</sequence>
<dbReference type="EMBL" id="JAULSO010000005">
    <property type="protein sequence ID" value="KAK3682889.1"/>
    <property type="molecule type" value="Genomic_DNA"/>
</dbReference>
<evidence type="ECO:0000313" key="1">
    <source>
        <dbReference type="EMBL" id="KAK3682889.1"/>
    </source>
</evidence>
<protein>
    <recommendedName>
        <fullName evidence="3">F-box domain-containing protein</fullName>
    </recommendedName>
</protein>
<dbReference type="AlphaFoldDB" id="A0AAE0X290"/>
<comment type="caution">
    <text evidence="1">The sequence shown here is derived from an EMBL/GenBank/DDBJ whole genome shotgun (WGS) entry which is preliminary data.</text>
</comment>
<dbReference type="PANTHER" id="PTHR42057:SF2">
    <property type="entry name" value="F-BOX DOMAIN PROTEIN (AFU_ORTHOLOGUE AFUA_4G00200)-RELATED"/>
    <property type="match status" value="1"/>
</dbReference>
<organism evidence="1 2">
    <name type="scientific">Podospora appendiculata</name>
    <dbReference type="NCBI Taxonomy" id="314037"/>
    <lineage>
        <taxon>Eukaryota</taxon>
        <taxon>Fungi</taxon>
        <taxon>Dikarya</taxon>
        <taxon>Ascomycota</taxon>
        <taxon>Pezizomycotina</taxon>
        <taxon>Sordariomycetes</taxon>
        <taxon>Sordariomycetidae</taxon>
        <taxon>Sordariales</taxon>
        <taxon>Podosporaceae</taxon>
        <taxon>Podospora</taxon>
    </lineage>
</organism>
<dbReference type="Proteomes" id="UP001270362">
    <property type="component" value="Unassembled WGS sequence"/>
</dbReference>
<dbReference type="InterPro" id="IPR032675">
    <property type="entry name" value="LRR_dom_sf"/>
</dbReference>
<evidence type="ECO:0000313" key="2">
    <source>
        <dbReference type="Proteomes" id="UP001270362"/>
    </source>
</evidence>
<reference evidence="1" key="2">
    <citation type="submission" date="2023-06" db="EMBL/GenBank/DDBJ databases">
        <authorList>
            <consortium name="Lawrence Berkeley National Laboratory"/>
            <person name="Haridas S."/>
            <person name="Hensen N."/>
            <person name="Bonometti L."/>
            <person name="Westerberg I."/>
            <person name="Brannstrom I.O."/>
            <person name="Guillou S."/>
            <person name="Cros-Aarteil S."/>
            <person name="Calhoun S."/>
            <person name="Kuo A."/>
            <person name="Mondo S."/>
            <person name="Pangilinan J."/>
            <person name="Riley R."/>
            <person name="Labutti K."/>
            <person name="Andreopoulos B."/>
            <person name="Lipzen A."/>
            <person name="Chen C."/>
            <person name="Yanf M."/>
            <person name="Daum C."/>
            <person name="Ng V."/>
            <person name="Clum A."/>
            <person name="Steindorff A."/>
            <person name="Ohm R."/>
            <person name="Martin F."/>
            <person name="Silar P."/>
            <person name="Natvig D."/>
            <person name="Lalanne C."/>
            <person name="Gautier V."/>
            <person name="Ament-Velasquez S.L."/>
            <person name="Kruys A."/>
            <person name="Hutchinson M.I."/>
            <person name="Powell A.J."/>
            <person name="Barry K."/>
            <person name="Miller A.N."/>
            <person name="Grigoriev I.V."/>
            <person name="Debuchy R."/>
            <person name="Gladieux P."/>
            <person name="Thoren M.H."/>
            <person name="Johannesson H."/>
        </authorList>
    </citation>
    <scope>NUCLEOTIDE SEQUENCE</scope>
    <source>
        <strain evidence="1">CBS 314.62</strain>
    </source>
</reference>
<keyword evidence="2" id="KW-1185">Reference proteome</keyword>
<dbReference type="PANTHER" id="PTHR42057">
    <property type="entry name" value="F-BOX DOMAIN PROTEIN (AFU_ORTHOLOGUE AFUA_4G00200)"/>
    <property type="match status" value="1"/>
</dbReference>